<feature type="region of interest" description="Disordered" evidence="1">
    <location>
        <begin position="1"/>
        <end position="79"/>
    </location>
</feature>
<dbReference type="AlphaFoldDB" id="A0A9Q1FY74"/>
<keyword evidence="3" id="KW-1185">Reference proteome</keyword>
<comment type="caution">
    <text evidence="2">The sequence shown here is derived from an EMBL/GenBank/DDBJ whole genome shotgun (WGS) entry which is preliminary data.</text>
</comment>
<dbReference type="EMBL" id="JAINUF010000003">
    <property type="protein sequence ID" value="KAJ8369762.1"/>
    <property type="molecule type" value="Genomic_DNA"/>
</dbReference>
<dbReference type="Proteomes" id="UP001152622">
    <property type="component" value="Chromosome 3"/>
</dbReference>
<protein>
    <submittedName>
        <fullName evidence="2">Uncharacterized protein</fullName>
    </submittedName>
</protein>
<evidence type="ECO:0000313" key="2">
    <source>
        <dbReference type="EMBL" id="KAJ8369762.1"/>
    </source>
</evidence>
<name>A0A9Q1FY74_SYNKA</name>
<reference evidence="2" key="1">
    <citation type="journal article" date="2023" name="Science">
        <title>Genome structures resolve the early diversification of teleost fishes.</title>
        <authorList>
            <person name="Parey E."/>
            <person name="Louis A."/>
            <person name="Montfort J."/>
            <person name="Bouchez O."/>
            <person name="Roques C."/>
            <person name="Iampietro C."/>
            <person name="Lluch J."/>
            <person name="Castinel A."/>
            <person name="Donnadieu C."/>
            <person name="Desvignes T."/>
            <person name="Floi Bucao C."/>
            <person name="Jouanno E."/>
            <person name="Wen M."/>
            <person name="Mejri S."/>
            <person name="Dirks R."/>
            <person name="Jansen H."/>
            <person name="Henkel C."/>
            <person name="Chen W.J."/>
            <person name="Zahm M."/>
            <person name="Cabau C."/>
            <person name="Klopp C."/>
            <person name="Thompson A.W."/>
            <person name="Robinson-Rechavi M."/>
            <person name="Braasch I."/>
            <person name="Lecointre G."/>
            <person name="Bobe J."/>
            <person name="Postlethwait J.H."/>
            <person name="Berthelot C."/>
            <person name="Roest Crollius H."/>
            <person name="Guiguen Y."/>
        </authorList>
    </citation>
    <scope>NUCLEOTIDE SEQUENCE</scope>
    <source>
        <strain evidence="2">WJC10195</strain>
    </source>
</reference>
<evidence type="ECO:0000256" key="1">
    <source>
        <dbReference type="SAM" id="MobiDB-lite"/>
    </source>
</evidence>
<accession>A0A9Q1FY74</accession>
<gene>
    <name evidence="2" type="ORF">SKAU_G00097900</name>
</gene>
<evidence type="ECO:0000313" key="3">
    <source>
        <dbReference type="Proteomes" id="UP001152622"/>
    </source>
</evidence>
<sequence length="109" mass="12019">MEELMDNRPLANISETGFPGTPKETPEGEGSEGAEEEASSDDQSIVLDDEASIGAADDLLDDSTSKGGHKEVKRPRQRSISCYESALKEHPTFLLEIQDAQHQRMMEQQ</sequence>
<proteinExistence type="predicted"/>
<organism evidence="2 3">
    <name type="scientific">Synaphobranchus kaupii</name>
    <name type="common">Kaup's arrowtooth eel</name>
    <dbReference type="NCBI Taxonomy" id="118154"/>
    <lineage>
        <taxon>Eukaryota</taxon>
        <taxon>Metazoa</taxon>
        <taxon>Chordata</taxon>
        <taxon>Craniata</taxon>
        <taxon>Vertebrata</taxon>
        <taxon>Euteleostomi</taxon>
        <taxon>Actinopterygii</taxon>
        <taxon>Neopterygii</taxon>
        <taxon>Teleostei</taxon>
        <taxon>Anguilliformes</taxon>
        <taxon>Synaphobranchidae</taxon>
        <taxon>Synaphobranchus</taxon>
    </lineage>
</organism>
<feature type="compositionally biased region" description="Acidic residues" evidence="1">
    <location>
        <begin position="27"/>
        <end position="40"/>
    </location>
</feature>